<dbReference type="InterPro" id="IPR023393">
    <property type="entry name" value="START-like_dom_sf"/>
</dbReference>
<organism evidence="1 2">
    <name type="scientific">Williamsia herbipolensis</name>
    <dbReference type="NCBI Taxonomy" id="1603258"/>
    <lineage>
        <taxon>Bacteria</taxon>
        <taxon>Bacillati</taxon>
        <taxon>Actinomycetota</taxon>
        <taxon>Actinomycetes</taxon>
        <taxon>Mycobacteriales</taxon>
        <taxon>Nocardiaceae</taxon>
        <taxon>Williamsia</taxon>
    </lineage>
</organism>
<sequence length="157" mass="17003">MAPSAYTVTRSIDVAAPADVVYALIADFHHWTAWSPWEQTDPNVERSYSGPDSGVGATYAWKGNRKAGAGSMAITDVEPRRHITIALEFLKPFKSTSTVVFTIVEQINGTTGVEWTMTGDRSGVAKLMTKVVPMDKLIGGDFARGLEQLKARAESAV</sequence>
<gene>
    <name evidence="1" type="ORF">OG579_14765</name>
</gene>
<proteinExistence type="predicted"/>
<dbReference type="Gene3D" id="3.30.530.20">
    <property type="match status" value="1"/>
</dbReference>
<dbReference type="Proteomes" id="UP001432128">
    <property type="component" value="Chromosome"/>
</dbReference>
<dbReference type="KEGG" id="whr:OG579_14765"/>
<evidence type="ECO:0000313" key="1">
    <source>
        <dbReference type="EMBL" id="WUM18983.1"/>
    </source>
</evidence>
<dbReference type="Pfam" id="PF10604">
    <property type="entry name" value="Polyketide_cyc2"/>
    <property type="match status" value="1"/>
</dbReference>
<keyword evidence="2" id="KW-1185">Reference proteome</keyword>
<dbReference type="RefSeq" id="WP_328856550.1">
    <property type="nucleotide sequence ID" value="NZ_CP108021.1"/>
</dbReference>
<protein>
    <submittedName>
        <fullName evidence="1">SRPBCC family protein</fullName>
    </submittedName>
</protein>
<dbReference type="AlphaFoldDB" id="A0AAU4JYT8"/>
<dbReference type="InterPro" id="IPR019587">
    <property type="entry name" value="Polyketide_cyclase/dehydratase"/>
</dbReference>
<evidence type="ECO:0000313" key="2">
    <source>
        <dbReference type="Proteomes" id="UP001432128"/>
    </source>
</evidence>
<dbReference type="SUPFAM" id="SSF55961">
    <property type="entry name" value="Bet v1-like"/>
    <property type="match status" value="1"/>
</dbReference>
<accession>A0AAU4JYT8</accession>
<reference evidence="1 2" key="1">
    <citation type="submission" date="2022-10" db="EMBL/GenBank/DDBJ databases">
        <title>The complete genomes of actinobacterial strains from the NBC collection.</title>
        <authorList>
            <person name="Joergensen T.S."/>
            <person name="Alvarez Arevalo M."/>
            <person name="Sterndorff E.B."/>
            <person name="Faurdal D."/>
            <person name="Vuksanovic O."/>
            <person name="Mourched A.-S."/>
            <person name="Charusanti P."/>
            <person name="Shaw S."/>
            <person name="Blin K."/>
            <person name="Weber T."/>
        </authorList>
    </citation>
    <scope>NUCLEOTIDE SEQUENCE [LARGE SCALE GENOMIC DNA]</scope>
    <source>
        <strain evidence="1 2">NBC_00319</strain>
    </source>
</reference>
<dbReference type="CDD" id="cd07818">
    <property type="entry name" value="SRPBCC_1"/>
    <property type="match status" value="1"/>
</dbReference>
<name>A0AAU4JYT8_9NOCA</name>
<dbReference type="EMBL" id="CP108021">
    <property type="protein sequence ID" value="WUM18983.1"/>
    <property type="molecule type" value="Genomic_DNA"/>
</dbReference>